<evidence type="ECO:0000313" key="6">
    <source>
        <dbReference type="Proteomes" id="UP000272464"/>
    </source>
</evidence>
<feature type="chain" id="PRO_5039305068" evidence="2">
    <location>
        <begin position="22"/>
        <end position="358"/>
    </location>
</feature>
<dbReference type="PROSITE" id="PS51257">
    <property type="entry name" value="PROKAR_LIPOPROTEIN"/>
    <property type="match status" value="1"/>
</dbReference>
<feature type="domain" description="DUF3048" evidence="4">
    <location>
        <begin position="232"/>
        <end position="340"/>
    </location>
</feature>
<dbReference type="Proteomes" id="UP000272464">
    <property type="component" value="Unassembled WGS sequence"/>
</dbReference>
<dbReference type="InterPro" id="IPR021416">
    <property type="entry name" value="DUF3048_N"/>
</dbReference>
<protein>
    <submittedName>
        <fullName evidence="5">DUF3048 domain-containing protein</fullName>
    </submittedName>
</protein>
<evidence type="ECO:0000313" key="5">
    <source>
        <dbReference type="EMBL" id="RUT30473.1"/>
    </source>
</evidence>
<dbReference type="InterPro" id="IPR035328">
    <property type="entry name" value="DUF3048_C"/>
</dbReference>
<dbReference type="EMBL" id="RZNX01000004">
    <property type="protein sequence ID" value="RUT30473.1"/>
    <property type="molecule type" value="Genomic_DNA"/>
</dbReference>
<dbReference type="OrthoDB" id="9779102at2"/>
<reference evidence="5 6" key="1">
    <citation type="submission" date="2018-12" db="EMBL/GenBank/DDBJ databases">
        <authorList>
            <person name="Sun L."/>
            <person name="Chen Z."/>
        </authorList>
    </citation>
    <scope>NUCLEOTIDE SEQUENCE [LARGE SCALE GENOMIC DNA]</scope>
    <source>
        <strain evidence="5 6">3-5-3</strain>
    </source>
</reference>
<dbReference type="Gene3D" id="3.50.90.10">
    <property type="entry name" value="YerB-like"/>
    <property type="match status" value="1"/>
</dbReference>
<accession>A0A3S1BRX0</accession>
<organism evidence="5 6">
    <name type="scientific">Paenibacillus zeisoli</name>
    <dbReference type="NCBI Taxonomy" id="2496267"/>
    <lineage>
        <taxon>Bacteria</taxon>
        <taxon>Bacillati</taxon>
        <taxon>Bacillota</taxon>
        <taxon>Bacilli</taxon>
        <taxon>Bacillales</taxon>
        <taxon>Paenibacillaceae</taxon>
        <taxon>Paenibacillus</taxon>
    </lineage>
</organism>
<feature type="signal peptide" evidence="2">
    <location>
        <begin position="1"/>
        <end position="21"/>
    </location>
</feature>
<dbReference type="SUPFAM" id="SSF159774">
    <property type="entry name" value="YerB-like"/>
    <property type="match status" value="1"/>
</dbReference>
<evidence type="ECO:0000256" key="1">
    <source>
        <dbReference type="SAM" id="MobiDB-lite"/>
    </source>
</evidence>
<dbReference type="InterPro" id="IPR023158">
    <property type="entry name" value="YerB-like_sf"/>
</dbReference>
<feature type="region of interest" description="Disordered" evidence="1">
    <location>
        <begin position="27"/>
        <end position="56"/>
    </location>
</feature>
<dbReference type="AlphaFoldDB" id="A0A3S1BRX0"/>
<feature type="domain" description="DUF3048" evidence="3">
    <location>
        <begin position="63"/>
        <end position="204"/>
    </location>
</feature>
<sequence>MTLRSLNKLLLTLAASSMLLAGCQSGDTAAPTAPVKTGETPAPAPAPVDQPVTAQPSSYISPLTGEPLDAPMQNRPLAVMINNAPAARPQSGLLSADIVYEVLAEGGITRLVAIFQSAENAAKIGPVRSIRPYLIDLGESYHGVLVHAGGSTDAYALIQSLHKEDLDEISNAGAYFWRDKSRKAPHNLYTSGDKLIAGAQKRGYTLQDSAVPAYTFHKEDDPAVGDPASKVEIKFLLDSYHVSYIYNAKTKVYERFIGKKAHKDKDSGTQLSAENVVILGADHQILDKVGRLSVDLNSGGPAILLQRGRVIHGQWVRKKNDVIRFVKDGAEVPFYPGKTYFSIVPNSPSFDSHVTITK</sequence>
<name>A0A3S1BRX0_9BACL</name>
<proteinExistence type="predicted"/>
<evidence type="ECO:0000259" key="3">
    <source>
        <dbReference type="Pfam" id="PF11258"/>
    </source>
</evidence>
<dbReference type="Pfam" id="PF17479">
    <property type="entry name" value="DUF3048_C"/>
    <property type="match status" value="1"/>
</dbReference>
<keyword evidence="6" id="KW-1185">Reference proteome</keyword>
<keyword evidence="2" id="KW-0732">Signal</keyword>
<evidence type="ECO:0000256" key="2">
    <source>
        <dbReference type="SAM" id="SignalP"/>
    </source>
</evidence>
<gene>
    <name evidence="5" type="ORF">EJP77_11570</name>
</gene>
<dbReference type="RefSeq" id="WP_127199405.1">
    <property type="nucleotide sequence ID" value="NZ_RZNX01000004.1"/>
</dbReference>
<comment type="caution">
    <text evidence="5">The sequence shown here is derived from an EMBL/GenBank/DDBJ whole genome shotgun (WGS) entry which is preliminary data.</text>
</comment>
<evidence type="ECO:0000259" key="4">
    <source>
        <dbReference type="Pfam" id="PF17479"/>
    </source>
</evidence>
<dbReference type="Pfam" id="PF11258">
    <property type="entry name" value="DUF3048"/>
    <property type="match status" value="1"/>
</dbReference>